<dbReference type="AlphaFoldDB" id="A0A3A2ZY07"/>
<comment type="caution">
    <text evidence="2">The sequence shown here is derived from an EMBL/GenBank/DDBJ whole genome shotgun (WGS) entry which is preliminary data.</text>
</comment>
<organism evidence="2 3">
    <name type="scientific">Aspergillus sclerotialis</name>
    <dbReference type="NCBI Taxonomy" id="2070753"/>
    <lineage>
        <taxon>Eukaryota</taxon>
        <taxon>Fungi</taxon>
        <taxon>Dikarya</taxon>
        <taxon>Ascomycota</taxon>
        <taxon>Pezizomycotina</taxon>
        <taxon>Eurotiomycetes</taxon>
        <taxon>Eurotiomycetidae</taxon>
        <taxon>Eurotiales</taxon>
        <taxon>Aspergillaceae</taxon>
        <taxon>Aspergillus</taxon>
        <taxon>Aspergillus subgen. Polypaecilum</taxon>
    </lineage>
</organism>
<gene>
    <name evidence="2" type="ORF">PHISCL_04781</name>
</gene>
<name>A0A3A2ZY07_9EURO</name>
<feature type="compositionally biased region" description="Low complexity" evidence="1">
    <location>
        <begin position="201"/>
        <end position="227"/>
    </location>
</feature>
<reference evidence="3" key="1">
    <citation type="submission" date="2017-02" db="EMBL/GenBank/DDBJ databases">
        <authorList>
            <person name="Tafer H."/>
            <person name="Lopandic K."/>
        </authorList>
    </citation>
    <scope>NUCLEOTIDE SEQUENCE [LARGE SCALE GENOMIC DNA]</scope>
    <source>
        <strain evidence="3">CBS 366.77</strain>
    </source>
</reference>
<dbReference type="Proteomes" id="UP000266188">
    <property type="component" value="Unassembled WGS sequence"/>
</dbReference>
<accession>A0A3A2ZY07</accession>
<feature type="region of interest" description="Disordered" evidence="1">
    <location>
        <begin position="192"/>
        <end position="227"/>
    </location>
</feature>
<dbReference type="OrthoDB" id="4511119at2759"/>
<dbReference type="EMBL" id="MVGC01000146">
    <property type="protein sequence ID" value="RJE22885.1"/>
    <property type="molecule type" value="Genomic_DNA"/>
</dbReference>
<keyword evidence="3" id="KW-1185">Reference proteome</keyword>
<proteinExistence type="predicted"/>
<evidence type="ECO:0000256" key="1">
    <source>
        <dbReference type="SAM" id="MobiDB-lite"/>
    </source>
</evidence>
<sequence length="325" mass="35793">MCKQTYHHYPSCGHIANWTVDSCIEFTNTLRDMVVGQMMPCPRTQTTHDLLPLSHPTFCYQCEREWQKEIAEKGSLRGHPTLGNGNVSIEGLSSLVPVVEVTVKSSLGIPVDQDLSNTKPMVHEVEGVNQTLGKQPYTEQDWMLTGPPNTANNRYLNPRTPPLLPPSLDRFIRQHKGLRFTCRKNPPKPIVTNAYPREYSSFDTPTPSSSSAYSIGEPYSSPSKSPPIISSEETPILKPCTSSFGSTPTNLYGADSAEKLVPSSGPASGSSKPLWPLLSRPEEYKSIGMVLSNKDKPVDGPGLGLARVMDPFISFPKFPSWVYGL</sequence>
<protein>
    <submittedName>
        <fullName evidence="2">Uncharacterized protein</fullName>
    </submittedName>
</protein>
<evidence type="ECO:0000313" key="3">
    <source>
        <dbReference type="Proteomes" id="UP000266188"/>
    </source>
</evidence>
<evidence type="ECO:0000313" key="2">
    <source>
        <dbReference type="EMBL" id="RJE22885.1"/>
    </source>
</evidence>